<dbReference type="Gene3D" id="1.10.10.10">
    <property type="entry name" value="Winged helix-like DNA-binding domain superfamily/Winged helix DNA-binding domain"/>
    <property type="match status" value="1"/>
</dbReference>
<dbReference type="InterPro" id="IPR000847">
    <property type="entry name" value="LysR_HTH_N"/>
</dbReference>
<dbReference type="STRING" id="735517.SAMN05444272_3011"/>
<dbReference type="Proteomes" id="UP000186002">
    <property type="component" value="Unassembled WGS sequence"/>
</dbReference>
<dbReference type="OrthoDB" id="9774011at2"/>
<dbReference type="InterPro" id="IPR037402">
    <property type="entry name" value="YidZ_PBP2"/>
</dbReference>
<accession>A0A1M7KXV1</accession>
<dbReference type="GO" id="GO:0003677">
    <property type="term" value="F:DNA binding"/>
    <property type="evidence" value="ECO:0007669"/>
    <property type="project" value="UniProtKB-KW"/>
</dbReference>
<dbReference type="PANTHER" id="PTHR30118">
    <property type="entry name" value="HTH-TYPE TRANSCRIPTIONAL REGULATOR LEUO-RELATED"/>
    <property type="match status" value="1"/>
</dbReference>
<dbReference type="PROSITE" id="PS50931">
    <property type="entry name" value="HTH_LYSR"/>
    <property type="match status" value="1"/>
</dbReference>
<keyword evidence="3" id="KW-0805">Transcription regulation</keyword>
<dbReference type="SUPFAM" id="SSF53850">
    <property type="entry name" value="Periplasmic binding protein-like II"/>
    <property type="match status" value="1"/>
</dbReference>
<dbReference type="InterPro" id="IPR036388">
    <property type="entry name" value="WH-like_DNA-bd_sf"/>
</dbReference>
<dbReference type="InterPro" id="IPR036390">
    <property type="entry name" value="WH_DNA-bd_sf"/>
</dbReference>
<proteinExistence type="inferred from homology"/>
<dbReference type="PRINTS" id="PR00039">
    <property type="entry name" value="HTHLYSR"/>
</dbReference>
<dbReference type="SUPFAM" id="SSF46785">
    <property type="entry name" value="Winged helix' DNA-binding domain"/>
    <property type="match status" value="1"/>
</dbReference>
<keyword evidence="2" id="KW-0536">Nodulation</keyword>
<keyword evidence="8" id="KW-1185">Reference proteome</keyword>
<dbReference type="GO" id="GO:0003700">
    <property type="term" value="F:DNA-binding transcription factor activity"/>
    <property type="evidence" value="ECO:0007669"/>
    <property type="project" value="InterPro"/>
</dbReference>
<feature type="domain" description="HTH lysR-type" evidence="6">
    <location>
        <begin position="9"/>
        <end position="66"/>
    </location>
</feature>
<evidence type="ECO:0000313" key="7">
    <source>
        <dbReference type="EMBL" id="SHM70377.1"/>
    </source>
</evidence>
<evidence type="ECO:0000256" key="4">
    <source>
        <dbReference type="ARBA" id="ARBA00023125"/>
    </source>
</evidence>
<dbReference type="Pfam" id="PF03466">
    <property type="entry name" value="LysR_substrate"/>
    <property type="match status" value="1"/>
</dbReference>
<dbReference type="PANTHER" id="PTHR30118:SF15">
    <property type="entry name" value="TRANSCRIPTIONAL REGULATORY PROTEIN"/>
    <property type="match status" value="1"/>
</dbReference>
<dbReference type="CDD" id="cd08417">
    <property type="entry name" value="PBP2_Nitroaromatics_like"/>
    <property type="match status" value="1"/>
</dbReference>
<name>A0A1M7KXV1_9HYPH</name>
<protein>
    <submittedName>
        <fullName evidence="7">DNA-binding transcriptional regulator, LysR family</fullName>
    </submittedName>
</protein>
<comment type="similarity">
    <text evidence="1">Belongs to the LysR transcriptional regulatory family.</text>
</comment>
<evidence type="ECO:0000259" key="6">
    <source>
        <dbReference type="PROSITE" id="PS50931"/>
    </source>
</evidence>
<dbReference type="Pfam" id="PF00126">
    <property type="entry name" value="HTH_1"/>
    <property type="match status" value="1"/>
</dbReference>
<gene>
    <name evidence="7" type="ORF">SAMN05444272_3011</name>
</gene>
<evidence type="ECO:0000256" key="1">
    <source>
        <dbReference type="ARBA" id="ARBA00009437"/>
    </source>
</evidence>
<dbReference type="InterPro" id="IPR005119">
    <property type="entry name" value="LysR_subst-bd"/>
</dbReference>
<sequence>MSRVDPFSIDFNALRTLVQVFDSGSFSGAAERLDVNQSTVSYTVERLRKAFQDPLFVRQGAGIAATDRCEEIVSGLREMLDGYQAIATPRGFDPAEASGVVALSCNYYERLVILPDLIKALRRHAPGLAVSVYQAFGAGAAQLKRGESDFLMGPIRFNDSGLFKRRLLSDHYVCVMDRNNPLATRDLDLTSYVSAAHAIVTYGGNWKSNYLLELEKQGIQLNQVLGVPSPADLGSILKGTDLIATLPSRMAASMEQEVVVRPCPCPAPFDIDLVWTSRTHHSPMHMWVRQEIARIAQAVPDVPRPE</sequence>
<dbReference type="Gene3D" id="3.40.190.10">
    <property type="entry name" value="Periplasmic binding protein-like II"/>
    <property type="match status" value="2"/>
</dbReference>
<evidence type="ECO:0000256" key="5">
    <source>
        <dbReference type="ARBA" id="ARBA00023163"/>
    </source>
</evidence>
<dbReference type="EMBL" id="FRBW01000003">
    <property type="protein sequence ID" value="SHM70377.1"/>
    <property type="molecule type" value="Genomic_DNA"/>
</dbReference>
<dbReference type="InterPro" id="IPR050389">
    <property type="entry name" value="LysR-type_TF"/>
</dbReference>
<evidence type="ECO:0000256" key="2">
    <source>
        <dbReference type="ARBA" id="ARBA00022458"/>
    </source>
</evidence>
<dbReference type="AlphaFoldDB" id="A0A1M7KXV1"/>
<reference evidence="7 8" key="1">
    <citation type="submission" date="2016-11" db="EMBL/GenBank/DDBJ databases">
        <authorList>
            <person name="Jaros S."/>
            <person name="Januszkiewicz K."/>
            <person name="Wedrychowicz H."/>
        </authorList>
    </citation>
    <scope>NUCLEOTIDE SEQUENCE [LARGE SCALE GENOMIC DNA]</scope>
    <source>
        <strain evidence="7 8">DSM 22153</strain>
    </source>
</reference>
<keyword evidence="5" id="KW-0804">Transcription</keyword>
<dbReference type="RefSeq" id="WP_073014135.1">
    <property type="nucleotide sequence ID" value="NZ_FRBW01000003.1"/>
</dbReference>
<organism evidence="7 8">
    <name type="scientific">Roseibium suaedae</name>
    <dbReference type="NCBI Taxonomy" id="735517"/>
    <lineage>
        <taxon>Bacteria</taxon>
        <taxon>Pseudomonadati</taxon>
        <taxon>Pseudomonadota</taxon>
        <taxon>Alphaproteobacteria</taxon>
        <taxon>Hyphomicrobiales</taxon>
        <taxon>Stappiaceae</taxon>
        <taxon>Roseibium</taxon>
    </lineage>
</organism>
<evidence type="ECO:0000256" key="3">
    <source>
        <dbReference type="ARBA" id="ARBA00023015"/>
    </source>
</evidence>
<evidence type="ECO:0000313" key="8">
    <source>
        <dbReference type="Proteomes" id="UP000186002"/>
    </source>
</evidence>
<keyword evidence="4 7" id="KW-0238">DNA-binding</keyword>